<dbReference type="CDD" id="cd04301">
    <property type="entry name" value="NAT_SF"/>
    <property type="match status" value="1"/>
</dbReference>
<name>A0ABQ0RUW0_9PSEU</name>
<gene>
    <name evidence="2" type="ORF">PSA01_14720</name>
</gene>
<organism evidence="2 3">
    <name type="scientific">Pseudonocardia saturnea</name>
    <dbReference type="NCBI Taxonomy" id="33909"/>
    <lineage>
        <taxon>Bacteria</taxon>
        <taxon>Bacillati</taxon>
        <taxon>Actinomycetota</taxon>
        <taxon>Actinomycetes</taxon>
        <taxon>Pseudonocardiales</taxon>
        <taxon>Pseudonocardiaceae</taxon>
        <taxon>Pseudonocardia</taxon>
    </lineage>
</organism>
<proteinExistence type="predicted"/>
<dbReference type="Proteomes" id="UP000320693">
    <property type="component" value="Unassembled WGS sequence"/>
</dbReference>
<evidence type="ECO:0000259" key="1">
    <source>
        <dbReference type="PROSITE" id="PS51186"/>
    </source>
</evidence>
<sequence>MDDMTTEDRRSGPDRLDGGIVLRQLGRGGEERGLFHLLGHLRPGFTNEQLDELLSVGYDQGLRYLVAQAGRATVGAAGYRVLATSRGRILVVDDLVTSPAVRSRGIAPVLLDELRRRAVAAGCCRIELDSGVGNTGAHRFYLRNRLDISAFHFACEV</sequence>
<dbReference type="PROSITE" id="PS51186">
    <property type="entry name" value="GNAT"/>
    <property type="match status" value="1"/>
</dbReference>
<reference evidence="2 3" key="1">
    <citation type="submission" date="2019-06" db="EMBL/GenBank/DDBJ databases">
        <title>Whole genome shotgun sequence of Pseudonocardia saturnea NBRC 14499.</title>
        <authorList>
            <person name="Hosoyama A."/>
            <person name="Uohara A."/>
            <person name="Ohji S."/>
            <person name="Ichikawa N."/>
        </authorList>
    </citation>
    <scope>NUCLEOTIDE SEQUENCE [LARGE SCALE GENOMIC DNA]</scope>
    <source>
        <strain evidence="2 3">NBRC 14499</strain>
    </source>
</reference>
<accession>A0ABQ0RUW0</accession>
<protein>
    <recommendedName>
        <fullName evidence="1">N-acetyltransferase domain-containing protein</fullName>
    </recommendedName>
</protein>
<dbReference type="InterPro" id="IPR016181">
    <property type="entry name" value="Acyl_CoA_acyltransferase"/>
</dbReference>
<dbReference type="Pfam" id="PF00583">
    <property type="entry name" value="Acetyltransf_1"/>
    <property type="match status" value="1"/>
</dbReference>
<dbReference type="EMBL" id="BJNH01000015">
    <property type="protein sequence ID" value="GEC24443.1"/>
    <property type="molecule type" value="Genomic_DNA"/>
</dbReference>
<evidence type="ECO:0000313" key="2">
    <source>
        <dbReference type="EMBL" id="GEC24443.1"/>
    </source>
</evidence>
<evidence type="ECO:0000313" key="3">
    <source>
        <dbReference type="Proteomes" id="UP000320693"/>
    </source>
</evidence>
<dbReference type="SUPFAM" id="SSF55729">
    <property type="entry name" value="Acyl-CoA N-acyltransferases (Nat)"/>
    <property type="match status" value="1"/>
</dbReference>
<comment type="caution">
    <text evidence="2">The sequence shown here is derived from an EMBL/GenBank/DDBJ whole genome shotgun (WGS) entry which is preliminary data.</text>
</comment>
<feature type="domain" description="N-acetyltransferase" evidence="1">
    <location>
        <begin position="20"/>
        <end position="157"/>
    </location>
</feature>
<keyword evidence="3" id="KW-1185">Reference proteome</keyword>
<dbReference type="InterPro" id="IPR000182">
    <property type="entry name" value="GNAT_dom"/>
</dbReference>
<dbReference type="Gene3D" id="3.40.630.30">
    <property type="match status" value="1"/>
</dbReference>